<dbReference type="PROSITE" id="PS00820">
    <property type="entry name" value="GLUCOAMYLASE"/>
    <property type="match status" value="1"/>
</dbReference>
<dbReference type="InterPro" id="IPR006425">
    <property type="entry name" value="Glucoamylase_bac"/>
</dbReference>
<dbReference type="Proteomes" id="UP000196655">
    <property type="component" value="Unassembled WGS sequence"/>
</dbReference>
<dbReference type="GO" id="GO:0030246">
    <property type="term" value="F:carbohydrate binding"/>
    <property type="evidence" value="ECO:0007669"/>
    <property type="project" value="InterPro"/>
</dbReference>
<gene>
    <name evidence="7" type="ORF">BWR60_17165</name>
</gene>
<dbReference type="Pfam" id="PF00723">
    <property type="entry name" value="Glyco_hydro_15"/>
    <property type="match status" value="1"/>
</dbReference>
<dbReference type="Gene3D" id="1.50.10.10">
    <property type="match status" value="1"/>
</dbReference>
<protein>
    <submittedName>
        <fullName evidence="7">Glucan 1,4-alpha-glucosidase</fullName>
    </submittedName>
</protein>
<evidence type="ECO:0000259" key="5">
    <source>
        <dbReference type="Pfam" id="PF00723"/>
    </source>
</evidence>
<dbReference type="SUPFAM" id="SSF48208">
    <property type="entry name" value="Six-hairpin glycosidases"/>
    <property type="match status" value="1"/>
</dbReference>
<evidence type="ECO:0000256" key="4">
    <source>
        <dbReference type="SAM" id="MobiDB-lite"/>
    </source>
</evidence>
<evidence type="ECO:0000256" key="2">
    <source>
        <dbReference type="ARBA" id="ARBA00022801"/>
    </source>
</evidence>
<feature type="region of interest" description="Disordered" evidence="4">
    <location>
        <begin position="42"/>
        <end position="96"/>
    </location>
</feature>
<dbReference type="InterPro" id="IPR011613">
    <property type="entry name" value="GH15-like"/>
</dbReference>
<name>A0A211ZL24_9PROT</name>
<dbReference type="InterPro" id="IPR014718">
    <property type="entry name" value="GH-type_carb-bd"/>
</dbReference>
<dbReference type="InterPro" id="IPR008928">
    <property type="entry name" value="6-hairpin_glycosidase_sf"/>
</dbReference>
<dbReference type="STRING" id="1122125.GCA_000423185_03508"/>
<dbReference type="NCBIfam" id="TIGR01535">
    <property type="entry name" value="glucan_glucosid"/>
    <property type="match status" value="1"/>
</dbReference>
<evidence type="ECO:0000259" key="6">
    <source>
        <dbReference type="Pfam" id="PF09137"/>
    </source>
</evidence>
<comment type="similarity">
    <text evidence="1">Belongs to the glycosyl hydrolase 15 family.</text>
</comment>
<feature type="compositionally biased region" description="Basic and acidic residues" evidence="4">
    <location>
        <begin position="66"/>
        <end position="77"/>
    </location>
</feature>
<dbReference type="PANTHER" id="PTHR31616">
    <property type="entry name" value="TREHALASE"/>
    <property type="match status" value="1"/>
</dbReference>
<dbReference type="PANTHER" id="PTHR31616:SF0">
    <property type="entry name" value="GLUCAN 1,4-ALPHA-GLUCOSIDASE"/>
    <property type="match status" value="1"/>
</dbReference>
<dbReference type="OrthoDB" id="9806081at2"/>
<dbReference type="CDD" id="cd07430">
    <property type="entry name" value="GH15_N"/>
    <property type="match status" value="1"/>
</dbReference>
<comment type="caution">
    <text evidence="7">The sequence shown here is derived from an EMBL/GenBank/DDBJ whole genome shotgun (WGS) entry which is preliminary data.</text>
</comment>
<reference evidence="8" key="1">
    <citation type="submission" date="2017-05" db="EMBL/GenBank/DDBJ databases">
        <authorList>
            <person name="Macchi M."/>
            <person name="Festa S."/>
            <person name="Coppotelli B.M."/>
            <person name="Morelli I.S."/>
        </authorList>
    </citation>
    <scope>NUCLEOTIDE SEQUENCE [LARGE SCALE GENOMIC DNA]</scope>
    <source>
        <strain evidence="8">I</strain>
    </source>
</reference>
<accession>A0A211ZL24</accession>
<dbReference type="GO" id="GO:0016757">
    <property type="term" value="F:glycosyltransferase activity"/>
    <property type="evidence" value="ECO:0007669"/>
    <property type="project" value="UniProtKB-ARBA"/>
</dbReference>
<evidence type="ECO:0000256" key="1">
    <source>
        <dbReference type="ARBA" id="ARBA00006188"/>
    </source>
</evidence>
<dbReference type="InterPro" id="IPR011013">
    <property type="entry name" value="Gal_mutarotase_sf_dom"/>
</dbReference>
<evidence type="ECO:0000313" key="7">
    <source>
        <dbReference type="EMBL" id="OWJ65950.1"/>
    </source>
</evidence>
<dbReference type="InterPro" id="IPR015220">
    <property type="entry name" value="Glucodextranase_N"/>
</dbReference>
<keyword evidence="3" id="KW-0326">Glycosidase</keyword>
<feature type="compositionally biased region" description="Basic residues" evidence="4">
    <location>
        <begin position="52"/>
        <end position="65"/>
    </location>
</feature>
<keyword evidence="2" id="KW-0378">Hydrolase</keyword>
<proteinExistence type="inferred from homology"/>
<organism evidence="7 8">
    <name type="scientific">Inquilinus limosus</name>
    <dbReference type="NCBI Taxonomy" id="171674"/>
    <lineage>
        <taxon>Bacteria</taxon>
        <taxon>Pseudomonadati</taxon>
        <taxon>Pseudomonadota</taxon>
        <taxon>Alphaproteobacteria</taxon>
        <taxon>Rhodospirillales</taxon>
        <taxon>Rhodospirillaceae</taxon>
        <taxon>Inquilinus</taxon>
    </lineage>
</organism>
<dbReference type="AlphaFoldDB" id="A0A211ZL24"/>
<dbReference type="GO" id="GO:0004553">
    <property type="term" value="F:hydrolase activity, hydrolyzing O-glycosyl compounds"/>
    <property type="evidence" value="ECO:0007669"/>
    <property type="project" value="TreeGrafter"/>
</dbReference>
<sequence length="888" mass="95878">MAGAHQPPDNVAAHAAESDHPELHSVDPLVFFRCGGASVDRVKHSDGAPAARRFRVRKPGPRRSGARGEDTGLDRADQPPGAPGGPGRWTSSAKSGVGTALSGTSRVWFTLSHGILNEIYFPRIDTACVRDLGLIVTGPGGYFAEEKRDARSETRMLEAGVPAFRLVNTALDGRWRIEKTVLAHPRGPVLLQEVVFTLQQGEPADHRLFALLAPHLVNAGADNTGWVDDYKGTPMLFARGTDGVSLALACSAPWRARSVGYVGASDGWQTLSRSGALNPAWRRAENGNIALAGEIDLAEAPGGRFLLALGFGERPEEAAHHALAGLQRGFAEARDAYVEGWRNWQAGLLPLDGVAGSEPTAYRTSTAVLASHQTIEFPGAAIASLSIPWGFHKGDEDLGGYHLVWPRDLVETAGGFLAAGATAEAKAILGYLQAIQEADGHWSQNVWLDGTPYWNGVQMDECAFPILLADMLRREGALTERELARFAPMVRRAAGFILRNGPVTGQDRWEEDAGYSPFTLAVEIAALLAAADILDLSGGAEEARWLRETADTWNDEVERWTFAEGTAICGQLGLGGYYVRIAPADAADAASPLDGYVPVKNRPPGDDARKAALLISPDALALVRFGLRAADDPRIVDTVKAIDAVLKAELPQGPVWYRYNDDGYGEHADGAPFDGTGIGRAWPLLTGERAHYELAAGRPDAAKALLATLERSAGEGGLLPEQVWDADDVPERELFRGRPSGSAMPLVWAHSEHIKLLRSLRDGRVFDLPPQPVRRYQVDKIASPVRCWRFNQKRRALPAGKGLRLELPAAATVHWTLDDWGTIRDDATTETPFGLHVLDLPTVSAPPGTKIRFTFRWRDPERWEGADFLVTVDGETGVAAGHAVRGAK</sequence>
<feature type="domain" description="GH15-like" evidence="5">
    <location>
        <begin position="449"/>
        <end position="756"/>
    </location>
</feature>
<dbReference type="SUPFAM" id="SSF74650">
    <property type="entry name" value="Galactose mutarotase-like"/>
    <property type="match status" value="1"/>
</dbReference>
<dbReference type="Gene3D" id="2.70.98.10">
    <property type="match status" value="1"/>
</dbReference>
<dbReference type="Pfam" id="PF09137">
    <property type="entry name" value="Glucodextran_N"/>
    <property type="match status" value="1"/>
</dbReference>
<dbReference type="InterPro" id="IPR012341">
    <property type="entry name" value="6hp_glycosidase-like_sf"/>
</dbReference>
<feature type="region of interest" description="Disordered" evidence="4">
    <location>
        <begin position="1"/>
        <end position="20"/>
    </location>
</feature>
<keyword evidence="8" id="KW-1185">Reference proteome</keyword>
<evidence type="ECO:0000313" key="8">
    <source>
        <dbReference type="Proteomes" id="UP000196655"/>
    </source>
</evidence>
<dbReference type="InterPro" id="IPR046966">
    <property type="entry name" value="Glucoamylase_active_site"/>
</dbReference>
<dbReference type="GO" id="GO:0005975">
    <property type="term" value="P:carbohydrate metabolic process"/>
    <property type="evidence" value="ECO:0007669"/>
    <property type="project" value="InterPro"/>
</dbReference>
<evidence type="ECO:0000256" key="3">
    <source>
        <dbReference type="ARBA" id="ARBA00023295"/>
    </source>
</evidence>
<dbReference type="EMBL" id="NHON01000030">
    <property type="protein sequence ID" value="OWJ65950.1"/>
    <property type="molecule type" value="Genomic_DNA"/>
</dbReference>
<feature type="domain" description="Glucodextranase N-terminal" evidence="6">
    <location>
        <begin position="80"/>
        <end position="346"/>
    </location>
</feature>